<dbReference type="Proteomes" id="UP000831785">
    <property type="component" value="Chromosome"/>
</dbReference>
<protein>
    <submittedName>
        <fullName evidence="2">Uncharacterized protein</fullName>
    </submittedName>
</protein>
<reference evidence="2 3" key="1">
    <citation type="submission" date="2022-04" db="EMBL/GenBank/DDBJ databases">
        <title>Hymenobacter sp. isolated from the air.</title>
        <authorList>
            <person name="Won M."/>
            <person name="Lee C.-M."/>
            <person name="Woen H.-Y."/>
            <person name="Kwon S.-W."/>
        </authorList>
    </citation>
    <scope>NUCLEOTIDE SEQUENCE [LARGE SCALE GENOMIC DNA]</scope>
    <source>
        <strain evidence="3">5116 S-27</strain>
    </source>
</reference>
<proteinExistence type="predicted"/>
<keyword evidence="1" id="KW-0472">Membrane</keyword>
<feature type="transmembrane region" description="Helical" evidence="1">
    <location>
        <begin position="135"/>
        <end position="156"/>
    </location>
</feature>
<keyword evidence="3" id="KW-1185">Reference proteome</keyword>
<name>A0ABY4FFV9_9BACT</name>
<dbReference type="EMBL" id="CP095049">
    <property type="protein sequence ID" value="UOQ55425.1"/>
    <property type="molecule type" value="Genomic_DNA"/>
</dbReference>
<dbReference type="RefSeq" id="WP_244724145.1">
    <property type="nucleotide sequence ID" value="NZ_CP095049.1"/>
</dbReference>
<feature type="transmembrane region" description="Helical" evidence="1">
    <location>
        <begin position="109"/>
        <end position="129"/>
    </location>
</feature>
<evidence type="ECO:0000256" key="1">
    <source>
        <dbReference type="SAM" id="Phobius"/>
    </source>
</evidence>
<keyword evidence="1" id="KW-0812">Transmembrane</keyword>
<accession>A0ABY4FFV9</accession>
<keyword evidence="1" id="KW-1133">Transmembrane helix</keyword>
<evidence type="ECO:0000313" key="2">
    <source>
        <dbReference type="EMBL" id="UOQ55425.1"/>
    </source>
</evidence>
<organism evidence="2 3">
    <name type="scientific">Hymenobacter cellulosivorans</name>
    <dbReference type="NCBI Taxonomy" id="2932249"/>
    <lineage>
        <taxon>Bacteria</taxon>
        <taxon>Pseudomonadati</taxon>
        <taxon>Bacteroidota</taxon>
        <taxon>Cytophagia</taxon>
        <taxon>Cytophagales</taxon>
        <taxon>Hymenobacteraceae</taxon>
        <taxon>Hymenobacter</taxon>
    </lineage>
</organism>
<evidence type="ECO:0000313" key="3">
    <source>
        <dbReference type="Proteomes" id="UP000831785"/>
    </source>
</evidence>
<gene>
    <name evidence="2" type="ORF">MUN80_11860</name>
</gene>
<sequence>MKDILTKLKLVDYFTTEVPIQQAEFVAKFQNSVDEGDTGVFSGAFDMFSSSKNEYRGHVYANGFKIKRKRKFFDANMSLAAAEGSFTQQDQNVVIATEVNGFSGLMIPFFGFILVFYAIFLVGFLVSAGRNDGQAFVALPLIFFHALFMLGIPYFMMRRGVSKMKHELEREFYYMTKK</sequence>